<dbReference type="Proteomes" id="UP000684084">
    <property type="component" value="Unassembled WGS sequence"/>
</dbReference>
<dbReference type="EMBL" id="CAGKOT010000010">
    <property type="protein sequence ID" value="CAB5356558.1"/>
    <property type="molecule type" value="Genomic_DNA"/>
</dbReference>
<gene>
    <name evidence="1" type="ORF">CHRIB12_LOCUS6378</name>
</gene>
<name>A0A916E299_9GLOM</name>
<reference evidence="1" key="1">
    <citation type="submission" date="2020-05" db="EMBL/GenBank/DDBJ databases">
        <authorList>
            <person name="Rincon C."/>
            <person name="Sanders R I."/>
            <person name="Robbins C."/>
            <person name="Chaturvedi A."/>
        </authorList>
    </citation>
    <scope>NUCLEOTIDE SEQUENCE</scope>
    <source>
        <strain evidence="1">CHB12</strain>
    </source>
</reference>
<evidence type="ECO:0000313" key="1">
    <source>
        <dbReference type="EMBL" id="CAB5356558.1"/>
    </source>
</evidence>
<dbReference type="OrthoDB" id="10605085at2759"/>
<organism evidence="1 2">
    <name type="scientific">Rhizophagus irregularis</name>
    <dbReference type="NCBI Taxonomy" id="588596"/>
    <lineage>
        <taxon>Eukaryota</taxon>
        <taxon>Fungi</taxon>
        <taxon>Fungi incertae sedis</taxon>
        <taxon>Mucoromycota</taxon>
        <taxon>Glomeromycotina</taxon>
        <taxon>Glomeromycetes</taxon>
        <taxon>Glomerales</taxon>
        <taxon>Glomeraceae</taxon>
        <taxon>Rhizophagus</taxon>
    </lineage>
</organism>
<sequence>MRFETIVDFYLITKLTCYVLESRDPQTIIRNSQERCERLAKAKPNSYMMVIMWSNDAISDLGLSGNYNKTRILSGGTSFITPEHLKRAQKSIVNYLTKNSRMINWDHNLIWQLKVYVQRFQQLNNLCRTYEKIKGRLHRIKNSGLLCNFLELRNRTYEKITMSGWQKLKS</sequence>
<protein>
    <submittedName>
        <fullName evidence="1">Uncharacterized protein</fullName>
    </submittedName>
</protein>
<evidence type="ECO:0000313" key="2">
    <source>
        <dbReference type="Proteomes" id="UP000684084"/>
    </source>
</evidence>
<comment type="caution">
    <text evidence="1">The sequence shown here is derived from an EMBL/GenBank/DDBJ whole genome shotgun (WGS) entry which is preliminary data.</text>
</comment>
<dbReference type="AlphaFoldDB" id="A0A916E299"/>
<proteinExistence type="predicted"/>
<accession>A0A916E299</accession>